<accession>A0A2Z5G4K0</accession>
<dbReference type="Proteomes" id="UP000253606">
    <property type="component" value="Chromosome"/>
</dbReference>
<proteinExistence type="predicted"/>
<evidence type="ECO:0000313" key="2">
    <source>
        <dbReference type="Proteomes" id="UP000253606"/>
    </source>
</evidence>
<dbReference type="EMBL" id="CP030840">
    <property type="protein sequence ID" value="AXC14028.1"/>
    <property type="molecule type" value="Genomic_DNA"/>
</dbReference>
<name>A0A2Z5G4K0_9BACT</name>
<dbReference type="KEGG" id="abas:ACPOL_4762"/>
<dbReference type="AlphaFoldDB" id="A0A2Z5G4K0"/>
<organism evidence="1 2">
    <name type="scientific">Acidisarcina polymorpha</name>
    <dbReference type="NCBI Taxonomy" id="2211140"/>
    <lineage>
        <taxon>Bacteria</taxon>
        <taxon>Pseudomonadati</taxon>
        <taxon>Acidobacteriota</taxon>
        <taxon>Terriglobia</taxon>
        <taxon>Terriglobales</taxon>
        <taxon>Acidobacteriaceae</taxon>
        <taxon>Acidisarcina</taxon>
    </lineage>
</organism>
<evidence type="ECO:0000313" key="1">
    <source>
        <dbReference type="EMBL" id="AXC14028.1"/>
    </source>
</evidence>
<sequence length="55" mass="6298">MPFTNEAHRRKNGVSVHPALEIYLKNMGWSPNETHAEITGMFAFDTIPRIQRLSS</sequence>
<gene>
    <name evidence="1" type="ORF">ACPOL_4762</name>
</gene>
<keyword evidence="2" id="KW-1185">Reference proteome</keyword>
<reference evidence="1 2" key="1">
    <citation type="journal article" date="2018" name="Front. Microbiol.">
        <title>Hydrolytic Capabilities as a Key to Environmental Success: Chitinolytic and Cellulolytic Acidobacteria From Acidic Sub-arctic Soils and Boreal Peatlands.</title>
        <authorList>
            <person name="Belova S.E."/>
            <person name="Ravin N.V."/>
            <person name="Pankratov T.A."/>
            <person name="Rakitin A.L."/>
            <person name="Ivanova A.A."/>
            <person name="Beletsky A.V."/>
            <person name="Mardanov A.V."/>
            <person name="Sinninghe Damste J.S."/>
            <person name="Dedysh S.N."/>
        </authorList>
    </citation>
    <scope>NUCLEOTIDE SEQUENCE [LARGE SCALE GENOMIC DNA]</scope>
    <source>
        <strain evidence="1 2">SBC82</strain>
    </source>
</reference>
<protein>
    <submittedName>
        <fullName evidence="1">Uncharacterized protein</fullName>
    </submittedName>
</protein>